<name>A0A6I6MZB4_9ACTN</name>
<evidence type="ECO:0000313" key="1">
    <source>
        <dbReference type="EMBL" id="QHA02397.1"/>
    </source>
</evidence>
<dbReference type="Proteomes" id="UP000436138">
    <property type="component" value="Chromosome"/>
</dbReference>
<dbReference type="KEGG" id="sbro:GQF42_03015"/>
<accession>A0A6I6MZB4</accession>
<evidence type="ECO:0008006" key="3">
    <source>
        <dbReference type="Google" id="ProtNLM"/>
    </source>
</evidence>
<evidence type="ECO:0000313" key="2">
    <source>
        <dbReference type="Proteomes" id="UP000436138"/>
    </source>
</evidence>
<protein>
    <recommendedName>
        <fullName evidence="3">Core-binding (CB) domain-containing protein</fullName>
    </recommendedName>
</protein>
<reference evidence="1 2" key="1">
    <citation type="submission" date="2019-12" db="EMBL/GenBank/DDBJ databases">
        <title>Streptomyces sp. strain T44 isolated from rhizosphere soil of Broussonetia papyrifera.</title>
        <authorList>
            <person name="Mo P."/>
        </authorList>
    </citation>
    <scope>NUCLEOTIDE SEQUENCE [LARGE SCALE GENOMIC DNA]</scope>
    <source>
        <strain evidence="1 2">T44</strain>
    </source>
</reference>
<dbReference type="RefSeq" id="WP_158917351.1">
    <property type="nucleotide sequence ID" value="NZ_CP047020.1"/>
</dbReference>
<proteinExistence type="predicted"/>
<organism evidence="1 2">
    <name type="scientific">Streptomyces broussonetiae</name>
    <dbReference type="NCBI Taxonomy" id="2686304"/>
    <lineage>
        <taxon>Bacteria</taxon>
        <taxon>Bacillati</taxon>
        <taxon>Actinomycetota</taxon>
        <taxon>Actinomycetes</taxon>
        <taxon>Kitasatosporales</taxon>
        <taxon>Streptomycetaceae</taxon>
        <taxon>Streptomyces</taxon>
    </lineage>
</organism>
<keyword evidence="2" id="KW-1185">Reference proteome</keyword>
<gene>
    <name evidence="1" type="ORF">GQF42_03015</name>
</gene>
<sequence length="264" mass="30113">MAHPAALPEGTPFFIGPDMRPRKPLTSYFFDLSKYVGASSLQDHTYDLMALESFLGAVLEPPTDLLSVTEEDLVAYRRSRTSLQSVPVGAATWRRNRVSIDGFYDWTVDCGLLPQRPCRPRRNGRDALSRESAQDLDVRHLTYRQWQLLHRVGLGGDLPDGSPDPRFRGRDRLRNMSAAEATVTSGMRLREFSCLFDIEVPGTRPGREPAAVQLQAVAKYGFAREVWLQHAVLRSIDLYRRTERTTVVARAHRTLWRRRAECSW</sequence>
<dbReference type="AlphaFoldDB" id="A0A6I6MZB4"/>
<dbReference type="EMBL" id="CP047020">
    <property type="protein sequence ID" value="QHA02397.1"/>
    <property type="molecule type" value="Genomic_DNA"/>
</dbReference>